<feature type="binding site" evidence="5">
    <location>
        <position position="103"/>
    </location>
    <ligand>
        <name>ATP</name>
        <dbReference type="ChEBI" id="CHEBI:30616"/>
    </ligand>
</feature>
<dbReference type="Proteomes" id="UP001217485">
    <property type="component" value="Unassembled WGS sequence"/>
</dbReference>
<reference evidence="9 10" key="1">
    <citation type="submission" date="2023-01" db="EMBL/GenBank/DDBJ databases">
        <title>Minimal conservation of predation-associated metabolite biosynthetic gene clusters underscores biosynthetic potential of Myxococcota including descriptions for ten novel species: Archangium lansinium sp. nov., Myxococcus landrumus sp. nov., Nannocystis bai.</title>
        <authorList>
            <person name="Ahearne A."/>
            <person name="Stevens C."/>
            <person name="Dowd S."/>
        </authorList>
    </citation>
    <scope>NUCLEOTIDE SEQUENCE [LARGE SCALE GENOMIC DNA]</scope>
    <source>
        <strain evidence="9 10">WIWO2</strain>
    </source>
</reference>
<name>A0ABT5C3P0_9BACT</name>
<feature type="compositionally biased region" description="Low complexity" evidence="6">
    <location>
        <begin position="703"/>
        <end position="714"/>
    </location>
</feature>
<keyword evidence="7" id="KW-0472">Membrane</keyword>
<evidence type="ECO:0000256" key="4">
    <source>
        <dbReference type="ARBA" id="ARBA00022840"/>
    </source>
</evidence>
<dbReference type="GO" id="GO:0016301">
    <property type="term" value="F:kinase activity"/>
    <property type="evidence" value="ECO:0007669"/>
    <property type="project" value="UniProtKB-KW"/>
</dbReference>
<protein>
    <submittedName>
        <fullName evidence="9">Protein kinase</fullName>
    </submittedName>
</protein>
<evidence type="ECO:0000313" key="9">
    <source>
        <dbReference type="EMBL" id="MDC0680384.1"/>
    </source>
</evidence>
<dbReference type="InterPro" id="IPR011009">
    <property type="entry name" value="Kinase-like_dom_sf"/>
</dbReference>
<dbReference type="InterPro" id="IPR000719">
    <property type="entry name" value="Prot_kinase_dom"/>
</dbReference>
<dbReference type="Gene3D" id="1.25.40.10">
    <property type="entry name" value="Tetratricopeptide repeat domain"/>
    <property type="match status" value="3"/>
</dbReference>
<keyword evidence="7" id="KW-1133">Transmembrane helix</keyword>
<dbReference type="InterPro" id="IPR017441">
    <property type="entry name" value="Protein_kinase_ATP_BS"/>
</dbReference>
<proteinExistence type="predicted"/>
<sequence length="1106" mass="119957">MSRMGGAGPESADAAWSANEEPTSRPVAIAPQSRPPRSAPPGSSGAAQETVFMCVEPPSSHVPSRFPIRNWDRYECESLLGKGGMGTVYKARDPRLHRYVALKLIRGNDPELAQRFIWEARAQARVEHPNICKVYEVGEAQGQPFIAMQYIDGQPLHRVAQQMSLEQRVKIVADVADGLHAAHRLGLIHRDIKPANILVERTADGAFRPYLLDFGLARDTAADARATTSGEGTPAYMAPEQVSGGQRQLDRRTDVYCLGSTLYEVLAGRPPYVDPSVTSLIARVARELPAPVRKIDKRIPVDLETIVMKCLEKEPQRRYDSAKMLALDLERYLEGEPIHARPMGIGYRALKRARKHRLAVAAAAVALVVLALSGAVALRAKLAAARQAELAARVASLAEGFGQDVKEMELFMRYAYALPLHEVSREKEVIRARMGEIDRKMQGMRETTGDLVEGPGRYALGRGHLALHEPEEALAHLEAALASGYATRDVKFAAGLVHGMLYLKGLDRARRLADKGERSAHQLELEERHKQPAIRYLRDSVRSAAEPPSYAVALIALYEGRFDEALTEARLAFARSPWEYEAKKLEGDILLAKGTAARDLGEHAAALVEFWEAVASYKAAAEMAESDPDVHEATARALSEIMLIEAQRGGDAQEVVAQIIARCDRALQANPRASGALAKKAWALVHRARRDLSRGSDPRSDLVEAVAASEQAAQGDPSDATAYGAMGASFFLLASHESSVGLDAWPSLGRAVDSAQRSLALDPNSFWTWNDAAIAYGMMAEYAASRGADPLSLFEIGASYAERAIEIAPNDMPPLLNQGWLYARRAQYELDHGASPEESLDVAKDSLEAALRRRPDSYRAYNNLALTYLIQGRHQRLTGESPEVSLARSLEAYGAAADLNPDDLEAQQGAGLARIEAAHWALLRGEDPTAALRAARGAIEPIVAARPQNAGALLALGHIELLSARWAASRGRSPAPALDAAERSLLRAHEANGGNPRIFGTLAEVHRQRAALTGPGLLDVRSEIEAGLALIDRTLAIDPGFPLASARKGALLLLKAKVERERAARLELARRAGALLDQALRGNPLLTREYAPLLDEAGKVAAASPP</sequence>
<feature type="region of interest" description="Disordered" evidence="6">
    <location>
        <begin position="693"/>
        <end position="718"/>
    </location>
</feature>
<dbReference type="SMART" id="SM00220">
    <property type="entry name" value="S_TKc"/>
    <property type="match status" value="1"/>
</dbReference>
<dbReference type="CDD" id="cd14014">
    <property type="entry name" value="STKc_PknB_like"/>
    <property type="match status" value="1"/>
</dbReference>
<evidence type="ECO:0000313" key="10">
    <source>
        <dbReference type="Proteomes" id="UP001217485"/>
    </source>
</evidence>
<dbReference type="PROSITE" id="PS50011">
    <property type="entry name" value="PROTEIN_KINASE_DOM"/>
    <property type="match status" value="1"/>
</dbReference>
<keyword evidence="1" id="KW-0808">Transferase</keyword>
<feature type="domain" description="Protein kinase" evidence="8">
    <location>
        <begin position="74"/>
        <end position="333"/>
    </location>
</feature>
<dbReference type="PANTHER" id="PTHR43289">
    <property type="entry name" value="MITOGEN-ACTIVATED PROTEIN KINASE KINASE KINASE 20-RELATED"/>
    <property type="match status" value="1"/>
</dbReference>
<evidence type="ECO:0000256" key="7">
    <source>
        <dbReference type="SAM" id="Phobius"/>
    </source>
</evidence>
<evidence type="ECO:0000256" key="3">
    <source>
        <dbReference type="ARBA" id="ARBA00022777"/>
    </source>
</evidence>
<evidence type="ECO:0000259" key="8">
    <source>
        <dbReference type="PROSITE" id="PS50011"/>
    </source>
</evidence>
<evidence type="ECO:0000256" key="1">
    <source>
        <dbReference type="ARBA" id="ARBA00022679"/>
    </source>
</evidence>
<dbReference type="Gene3D" id="3.30.200.20">
    <property type="entry name" value="Phosphorylase Kinase, domain 1"/>
    <property type="match status" value="1"/>
</dbReference>
<dbReference type="PANTHER" id="PTHR43289:SF6">
    <property type="entry name" value="SERINE_THREONINE-PROTEIN KINASE NEKL-3"/>
    <property type="match status" value="1"/>
</dbReference>
<keyword evidence="10" id="KW-1185">Reference proteome</keyword>
<dbReference type="SUPFAM" id="SSF48452">
    <property type="entry name" value="TPR-like"/>
    <property type="match status" value="3"/>
</dbReference>
<gene>
    <name evidence="9" type="ORF">POL72_21755</name>
</gene>
<dbReference type="Gene3D" id="1.10.510.10">
    <property type="entry name" value="Transferase(Phosphotransferase) domain 1"/>
    <property type="match status" value="1"/>
</dbReference>
<organism evidence="9 10">
    <name type="scientific">Sorangium atrum</name>
    <dbReference type="NCBI Taxonomy" id="2995308"/>
    <lineage>
        <taxon>Bacteria</taxon>
        <taxon>Pseudomonadati</taxon>
        <taxon>Myxococcota</taxon>
        <taxon>Polyangia</taxon>
        <taxon>Polyangiales</taxon>
        <taxon>Polyangiaceae</taxon>
        <taxon>Sorangium</taxon>
    </lineage>
</organism>
<feature type="transmembrane region" description="Helical" evidence="7">
    <location>
        <begin position="358"/>
        <end position="378"/>
    </location>
</feature>
<dbReference type="PROSITE" id="PS00107">
    <property type="entry name" value="PROTEIN_KINASE_ATP"/>
    <property type="match status" value="1"/>
</dbReference>
<evidence type="ECO:0000256" key="6">
    <source>
        <dbReference type="SAM" id="MobiDB-lite"/>
    </source>
</evidence>
<keyword evidence="3 9" id="KW-0418">Kinase</keyword>
<keyword evidence="4 5" id="KW-0067">ATP-binding</keyword>
<accession>A0ABT5C3P0</accession>
<keyword evidence="2 5" id="KW-0547">Nucleotide-binding</keyword>
<dbReference type="InterPro" id="IPR008271">
    <property type="entry name" value="Ser/Thr_kinase_AS"/>
</dbReference>
<dbReference type="SUPFAM" id="SSF56112">
    <property type="entry name" value="Protein kinase-like (PK-like)"/>
    <property type="match status" value="1"/>
</dbReference>
<feature type="compositionally biased region" description="Basic and acidic residues" evidence="6">
    <location>
        <begin position="693"/>
        <end position="702"/>
    </location>
</feature>
<evidence type="ECO:0000256" key="5">
    <source>
        <dbReference type="PROSITE-ProRule" id="PRU10141"/>
    </source>
</evidence>
<dbReference type="InterPro" id="IPR011990">
    <property type="entry name" value="TPR-like_helical_dom_sf"/>
</dbReference>
<dbReference type="EMBL" id="JAQNDK010000002">
    <property type="protein sequence ID" value="MDC0680384.1"/>
    <property type="molecule type" value="Genomic_DNA"/>
</dbReference>
<dbReference type="RefSeq" id="WP_272097425.1">
    <property type="nucleotide sequence ID" value="NZ_JAQNDK010000002.1"/>
</dbReference>
<dbReference type="Pfam" id="PF00069">
    <property type="entry name" value="Pkinase"/>
    <property type="match status" value="1"/>
</dbReference>
<feature type="region of interest" description="Disordered" evidence="6">
    <location>
        <begin position="1"/>
        <end position="47"/>
    </location>
</feature>
<evidence type="ECO:0000256" key="2">
    <source>
        <dbReference type="ARBA" id="ARBA00022741"/>
    </source>
</evidence>
<keyword evidence="7" id="KW-0812">Transmembrane</keyword>
<comment type="caution">
    <text evidence="9">The sequence shown here is derived from an EMBL/GenBank/DDBJ whole genome shotgun (WGS) entry which is preliminary data.</text>
</comment>
<dbReference type="PROSITE" id="PS00108">
    <property type="entry name" value="PROTEIN_KINASE_ST"/>
    <property type="match status" value="1"/>
</dbReference>